<keyword evidence="4" id="KW-0378">Hydrolase</keyword>
<dbReference type="AlphaFoldDB" id="A0A813FSB6"/>
<sequence length="186" mass="20801">VASNTWLFGGLLKLIALRKPRTAPLLRTTTAVTVLRSGSKKNLVPQVATAWLNHRVHPTEAGLADVLAYDRKVIGDKRVKIEYEPEGYDGWLPPAPVSSLSSAAFIALKQTIADCFEVPTAPLLMTGNTDTKHYWKLAKNIYRFTPVMMTLDDLKMFHGVNERITLENLSKLLQYYVALIERCDSS</sequence>
<gene>
    <name evidence="6" type="ORF">PGLA1383_LOCUS34373</name>
</gene>
<keyword evidence="7" id="KW-1185">Reference proteome</keyword>
<keyword evidence="5" id="KW-0862">Zinc</keyword>
<comment type="similarity">
    <text evidence="1">Belongs to the peptidase M20A family.</text>
</comment>
<comment type="caution">
    <text evidence="6">The sequence shown here is derived from an EMBL/GenBank/DDBJ whole genome shotgun (WGS) entry which is preliminary data.</text>
</comment>
<evidence type="ECO:0000256" key="5">
    <source>
        <dbReference type="ARBA" id="ARBA00022833"/>
    </source>
</evidence>
<dbReference type="PANTHER" id="PTHR45962:SF1">
    <property type="entry name" value="N-FATTY-ACYL-AMINO ACID SYNTHASE_HYDROLASE PM20D1"/>
    <property type="match status" value="1"/>
</dbReference>
<dbReference type="EMBL" id="CAJNNV010025941">
    <property type="protein sequence ID" value="CAE8616702.1"/>
    <property type="molecule type" value="Genomic_DNA"/>
</dbReference>
<evidence type="ECO:0008006" key="8">
    <source>
        <dbReference type="Google" id="ProtNLM"/>
    </source>
</evidence>
<dbReference type="GO" id="GO:0008233">
    <property type="term" value="F:peptidase activity"/>
    <property type="evidence" value="ECO:0007669"/>
    <property type="project" value="UniProtKB-KW"/>
</dbReference>
<evidence type="ECO:0000256" key="1">
    <source>
        <dbReference type="ARBA" id="ARBA00006247"/>
    </source>
</evidence>
<evidence type="ECO:0000313" key="7">
    <source>
        <dbReference type="Proteomes" id="UP000654075"/>
    </source>
</evidence>
<dbReference type="GO" id="GO:0046872">
    <property type="term" value="F:metal ion binding"/>
    <property type="evidence" value="ECO:0007669"/>
    <property type="project" value="UniProtKB-KW"/>
</dbReference>
<dbReference type="Proteomes" id="UP000654075">
    <property type="component" value="Unassembled WGS sequence"/>
</dbReference>
<organism evidence="6 7">
    <name type="scientific">Polarella glacialis</name>
    <name type="common">Dinoflagellate</name>
    <dbReference type="NCBI Taxonomy" id="89957"/>
    <lineage>
        <taxon>Eukaryota</taxon>
        <taxon>Sar</taxon>
        <taxon>Alveolata</taxon>
        <taxon>Dinophyceae</taxon>
        <taxon>Suessiales</taxon>
        <taxon>Suessiaceae</taxon>
        <taxon>Polarella</taxon>
    </lineage>
</organism>
<accession>A0A813FSB6</accession>
<dbReference type="Gene3D" id="3.30.70.360">
    <property type="match status" value="1"/>
</dbReference>
<dbReference type="OrthoDB" id="3064516at2759"/>
<keyword evidence="2" id="KW-0645">Protease</keyword>
<evidence type="ECO:0000256" key="3">
    <source>
        <dbReference type="ARBA" id="ARBA00022723"/>
    </source>
</evidence>
<dbReference type="Gene3D" id="1.10.150.900">
    <property type="match status" value="1"/>
</dbReference>
<keyword evidence="3" id="KW-0479">Metal-binding</keyword>
<dbReference type="FunFam" id="1.10.150.900:FF:000003">
    <property type="entry name" value="N-fatty-acyl-amino acid synthase/hydrolase PM20D1"/>
    <property type="match status" value="1"/>
</dbReference>
<proteinExistence type="inferred from homology"/>
<evidence type="ECO:0000256" key="2">
    <source>
        <dbReference type="ARBA" id="ARBA00022670"/>
    </source>
</evidence>
<protein>
    <recommendedName>
        <fullName evidence="8">Peptidase M20 dimerisation domain-containing protein</fullName>
    </recommendedName>
</protein>
<reference evidence="6" key="1">
    <citation type="submission" date="2021-02" db="EMBL/GenBank/DDBJ databases">
        <authorList>
            <person name="Dougan E. K."/>
            <person name="Rhodes N."/>
            <person name="Thang M."/>
            <person name="Chan C."/>
        </authorList>
    </citation>
    <scope>NUCLEOTIDE SEQUENCE</scope>
</reference>
<feature type="non-terminal residue" evidence="6">
    <location>
        <position position="1"/>
    </location>
</feature>
<dbReference type="SUPFAM" id="SSF53187">
    <property type="entry name" value="Zn-dependent exopeptidases"/>
    <property type="match status" value="1"/>
</dbReference>
<dbReference type="GO" id="GO:0006508">
    <property type="term" value="P:proteolysis"/>
    <property type="evidence" value="ECO:0007669"/>
    <property type="project" value="UniProtKB-KW"/>
</dbReference>
<name>A0A813FSB6_POLGL</name>
<dbReference type="PANTHER" id="PTHR45962">
    <property type="entry name" value="N-FATTY-ACYL-AMINO ACID SYNTHASE/HYDROLASE PM20D1"/>
    <property type="match status" value="1"/>
</dbReference>
<evidence type="ECO:0000313" key="6">
    <source>
        <dbReference type="EMBL" id="CAE8616702.1"/>
    </source>
</evidence>
<dbReference type="InterPro" id="IPR047177">
    <property type="entry name" value="Pept_M20A"/>
</dbReference>
<evidence type="ECO:0000256" key="4">
    <source>
        <dbReference type="ARBA" id="ARBA00022801"/>
    </source>
</evidence>